<keyword evidence="2" id="KW-1185">Reference proteome</keyword>
<accession>A0AAV6W054</accession>
<gene>
    <name evidence="1" type="ORF">JTE90_010412</name>
</gene>
<name>A0AAV6W054_9ARAC</name>
<proteinExistence type="predicted"/>
<evidence type="ECO:0000313" key="2">
    <source>
        <dbReference type="Proteomes" id="UP000827092"/>
    </source>
</evidence>
<reference evidence="1 2" key="1">
    <citation type="journal article" date="2022" name="Nat. Ecol. Evol.">
        <title>A masculinizing supergene underlies an exaggerated male reproductive morph in a spider.</title>
        <authorList>
            <person name="Hendrickx F."/>
            <person name="De Corte Z."/>
            <person name="Sonet G."/>
            <person name="Van Belleghem S.M."/>
            <person name="Kostlbacher S."/>
            <person name="Vangestel C."/>
        </authorList>
    </citation>
    <scope>NUCLEOTIDE SEQUENCE [LARGE SCALE GENOMIC DNA]</scope>
    <source>
        <strain evidence="1">W744_W776</strain>
    </source>
</reference>
<dbReference type="EMBL" id="JAFNEN010000001">
    <property type="protein sequence ID" value="KAG8202045.1"/>
    <property type="molecule type" value="Genomic_DNA"/>
</dbReference>
<protein>
    <submittedName>
        <fullName evidence="1">Uncharacterized protein</fullName>
    </submittedName>
</protein>
<evidence type="ECO:0000313" key="1">
    <source>
        <dbReference type="EMBL" id="KAG8202045.1"/>
    </source>
</evidence>
<comment type="caution">
    <text evidence="1">The sequence shown here is derived from an EMBL/GenBank/DDBJ whole genome shotgun (WGS) entry which is preliminary data.</text>
</comment>
<dbReference type="Proteomes" id="UP000827092">
    <property type="component" value="Unassembled WGS sequence"/>
</dbReference>
<organism evidence="1 2">
    <name type="scientific">Oedothorax gibbosus</name>
    <dbReference type="NCBI Taxonomy" id="931172"/>
    <lineage>
        <taxon>Eukaryota</taxon>
        <taxon>Metazoa</taxon>
        <taxon>Ecdysozoa</taxon>
        <taxon>Arthropoda</taxon>
        <taxon>Chelicerata</taxon>
        <taxon>Arachnida</taxon>
        <taxon>Araneae</taxon>
        <taxon>Araneomorphae</taxon>
        <taxon>Entelegynae</taxon>
        <taxon>Araneoidea</taxon>
        <taxon>Linyphiidae</taxon>
        <taxon>Erigoninae</taxon>
        <taxon>Oedothorax</taxon>
    </lineage>
</organism>
<sequence>MSESREPCQKTQPFQEAFSSFHLRSFYHSLGLALSTSMSFPILKILKLGIVEFYRNQKPGTSSDGPSLFISFLECLLECPGRAVKGGYT</sequence>
<dbReference type="AlphaFoldDB" id="A0AAV6W054"/>